<organism evidence="1 2">
    <name type="scientific">Acaulospora morrowiae</name>
    <dbReference type="NCBI Taxonomy" id="94023"/>
    <lineage>
        <taxon>Eukaryota</taxon>
        <taxon>Fungi</taxon>
        <taxon>Fungi incertae sedis</taxon>
        <taxon>Mucoromycota</taxon>
        <taxon>Glomeromycotina</taxon>
        <taxon>Glomeromycetes</taxon>
        <taxon>Diversisporales</taxon>
        <taxon>Acaulosporaceae</taxon>
        <taxon>Acaulospora</taxon>
    </lineage>
</organism>
<evidence type="ECO:0000313" key="1">
    <source>
        <dbReference type="EMBL" id="CAG8713282.1"/>
    </source>
</evidence>
<sequence length="1024" mass="116981">WIQPYEKSYEWLKTQCKDINLVNEVLECAKKTVVEQYKIGKEAEESDRSFISVIKNKEVIKEQEKNEEQREKNIALNRDKITRTKTIIIRKTITVQIIKECFTHRTQKGNYTLNQDVAKLLGYESVKSLELALKLHFISKDIAELHQDILITAIILWYFRLVAVDYRDHWSAEYEKSYVWLSSQVANKDIELKLMESARLFVEQNYNVEEEAKELDYDYQEGIIKPKEKDEEIFAEKIVEQKEKEGPVTEDTKSWTKKALSTIFGRPHASNRSLETHIENALVSDVDDHDHHEKEVALTTARSNVTVEKIKFITTKQKNNGCFDLSETLIKELNVPAKEVVTDVQTYSTNEKLKKPESASWWTTALTLGYLKNAASQHEGEWRDKYNKAREYLTAQIGDAEAEKELIEISEKYVIKKVIKKVTVEKKRTAIVAIRESTTPEVIESVISKQGDDGAFEINETVTKELDVSSSEDLISLAQSTTSSDAIKSSDSSVWKTALMIGYLQTVAPHHEHIWKEKYNRAREYLHSKLNNPELEEEVIRISTKVVVKKTTEKVVKEQRKAAVEVIQSATTPEVLHSVTSEQKEDGCIHLSETTQKALNIPSTETLVTTVQKYTTNEKLKKPESTSWWTTAVNLSYLKNTATQHEGEWKEKYNKAREYLSTQIGDDDTEKELLEITDKYVVDKITHKVIEDHKQEVITIEKEKKEKRDNILGNITGGLTAIYKTTTDTVKDLGKHVEQALTFDTDDHDHQEKAAALIVVQSNTTPEKTKSIVTKQKNNGCFELSDTVVKELDVPAKEVVTTVQTYTTNEKLKKPESTSWWTTALTLSYLKNAASEHEGEWREKYNKAREYLTAQIGDSEAEKELLDVTDKYVVDKVTKKVIIEKKKTAVIAIQSSTTPETVETATSTQKDDGSFEISETITKELDVTSSEDLVTSAQKVSKNDKLKEVDSSVWKTALTLGYLNTAAPHHENGWKDKYNKAREYISSKLNNPELEEEVIKTSNKVIVEKTTEKINNEHKNAAIS</sequence>
<gene>
    <name evidence="1" type="ORF">AMORRO_LOCUS12832</name>
</gene>
<reference evidence="1" key="1">
    <citation type="submission" date="2021-06" db="EMBL/GenBank/DDBJ databases">
        <authorList>
            <person name="Kallberg Y."/>
            <person name="Tangrot J."/>
            <person name="Rosling A."/>
        </authorList>
    </citation>
    <scope>NUCLEOTIDE SEQUENCE</scope>
    <source>
        <strain evidence="1">CL551</strain>
    </source>
</reference>
<comment type="caution">
    <text evidence="1">The sequence shown here is derived from an EMBL/GenBank/DDBJ whole genome shotgun (WGS) entry which is preliminary data.</text>
</comment>
<dbReference type="AlphaFoldDB" id="A0A9N9HZA1"/>
<dbReference type="Proteomes" id="UP000789342">
    <property type="component" value="Unassembled WGS sequence"/>
</dbReference>
<feature type="non-terminal residue" evidence="1">
    <location>
        <position position="1024"/>
    </location>
</feature>
<accession>A0A9N9HZA1</accession>
<dbReference type="EMBL" id="CAJVPV010020021">
    <property type="protein sequence ID" value="CAG8713282.1"/>
    <property type="molecule type" value="Genomic_DNA"/>
</dbReference>
<proteinExistence type="predicted"/>
<dbReference type="OrthoDB" id="2436187at2759"/>
<evidence type="ECO:0000313" key="2">
    <source>
        <dbReference type="Proteomes" id="UP000789342"/>
    </source>
</evidence>
<protein>
    <submittedName>
        <fullName evidence="1">8882_t:CDS:1</fullName>
    </submittedName>
</protein>
<dbReference type="PANTHER" id="PTHR45737:SF6">
    <property type="entry name" value="VON WILLEBRAND FACTOR A DOMAIN-CONTAINING PROTEIN 5A"/>
    <property type="match status" value="1"/>
</dbReference>
<keyword evidence="2" id="KW-1185">Reference proteome</keyword>
<dbReference type="PANTHER" id="PTHR45737">
    <property type="entry name" value="VON WILLEBRAND FACTOR A DOMAIN-CONTAINING PROTEIN 5A"/>
    <property type="match status" value="1"/>
</dbReference>
<feature type="non-terminal residue" evidence="1">
    <location>
        <position position="1"/>
    </location>
</feature>
<name>A0A9N9HZA1_9GLOM</name>